<sequence>MSSQAFSIWGSRFSDEGGQNLVSYLSRKDTAEVDVGDILAVAGKALPYIPPNRLTFDKALGRGTSFQVNREVYSKPGYSGYYVAVKYLQTSTDSTFERRRRYAAVLREVRVLTHLALRGNACVMPALGYGWQSDRLEGAQPYLVVDYSDHGTLPQYLRRCKIPLHERIELAIDIASALQSLHACKIIHGDVKPENIIVYDHGGDLPERPQAAKLADFGCSIFELDFKQGSDVYYLGTPKYNAPEINGRVGSQVEAYDSSIVAFALADVYSYGLFLWEVLKNGQDYLDPSWFRDGEDGGDCITRICATEVDGILERASSFYDNELATNKTSTFPDTLKQALALALRDRRSLRGSMDEIFHVLTTEFG</sequence>
<dbReference type="GO" id="GO:0097527">
    <property type="term" value="P:necroptotic signaling pathway"/>
    <property type="evidence" value="ECO:0007669"/>
    <property type="project" value="TreeGrafter"/>
</dbReference>
<dbReference type="PANTHER" id="PTHR44329">
    <property type="entry name" value="SERINE/THREONINE-PROTEIN KINASE TNNI3K-RELATED"/>
    <property type="match status" value="1"/>
</dbReference>
<dbReference type="Pfam" id="PF00069">
    <property type="entry name" value="Pkinase"/>
    <property type="match status" value="1"/>
</dbReference>
<keyword evidence="4" id="KW-0808">Transferase</keyword>
<dbReference type="InterPro" id="IPR000719">
    <property type="entry name" value="Prot_kinase_dom"/>
</dbReference>
<keyword evidence="4" id="KW-0418">Kinase</keyword>
<dbReference type="AlphaFoldDB" id="A0A6A5WBB2"/>
<dbReference type="InterPro" id="IPR011009">
    <property type="entry name" value="Kinase-like_dom_sf"/>
</dbReference>
<evidence type="ECO:0000256" key="1">
    <source>
        <dbReference type="ARBA" id="ARBA00022741"/>
    </source>
</evidence>
<dbReference type="GO" id="GO:0005524">
    <property type="term" value="F:ATP binding"/>
    <property type="evidence" value="ECO:0007669"/>
    <property type="project" value="UniProtKB-KW"/>
</dbReference>
<dbReference type="PANTHER" id="PTHR44329:SF298">
    <property type="entry name" value="MIXED LINEAGE KINASE DOMAIN-LIKE PROTEIN"/>
    <property type="match status" value="1"/>
</dbReference>
<name>A0A6A5WBB2_9PLEO</name>
<proteinExistence type="predicted"/>
<dbReference type="Proteomes" id="UP000799779">
    <property type="component" value="Unassembled WGS sequence"/>
</dbReference>
<dbReference type="InterPro" id="IPR008271">
    <property type="entry name" value="Ser/Thr_kinase_AS"/>
</dbReference>
<dbReference type="SUPFAM" id="SSF56112">
    <property type="entry name" value="Protein kinase-like (PK-like)"/>
    <property type="match status" value="1"/>
</dbReference>
<dbReference type="OrthoDB" id="3801466at2759"/>
<dbReference type="PROSITE" id="PS00108">
    <property type="entry name" value="PROTEIN_KINASE_ST"/>
    <property type="match status" value="1"/>
</dbReference>
<evidence type="ECO:0000256" key="2">
    <source>
        <dbReference type="ARBA" id="ARBA00022840"/>
    </source>
</evidence>
<organism evidence="4 5">
    <name type="scientific">Amniculicola lignicola CBS 123094</name>
    <dbReference type="NCBI Taxonomy" id="1392246"/>
    <lineage>
        <taxon>Eukaryota</taxon>
        <taxon>Fungi</taxon>
        <taxon>Dikarya</taxon>
        <taxon>Ascomycota</taxon>
        <taxon>Pezizomycotina</taxon>
        <taxon>Dothideomycetes</taxon>
        <taxon>Pleosporomycetidae</taxon>
        <taxon>Pleosporales</taxon>
        <taxon>Amniculicolaceae</taxon>
        <taxon>Amniculicola</taxon>
    </lineage>
</organism>
<keyword evidence="1" id="KW-0547">Nucleotide-binding</keyword>
<dbReference type="GO" id="GO:0004672">
    <property type="term" value="F:protein kinase activity"/>
    <property type="evidence" value="ECO:0007669"/>
    <property type="project" value="InterPro"/>
</dbReference>
<evidence type="ECO:0000313" key="5">
    <source>
        <dbReference type="Proteomes" id="UP000799779"/>
    </source>
</evidence>
<dbReference type="CDD" id="cd00180">
    <property type="entry name" value="PKc"/>
    <property type="match status" value="1"/>
</dbReference>
<keyword evidence="2" id="KW-0067">ATP-binding</keyword>
<feature type="domain" description="Protein kinase" evidence="3">
    <location>
        <begin position="54"/>
        <end position="362"/>
    </location>
</feature>
<protein>
    <submittedName>
        <fullName evidence="4">Kinase-like protein</fullName>
    </submittedName>
</protein>
<keyword evidence="5" id="KW-1185">Reference proteome</keyword>
<evidence type="ECO:0000313" key="4">
    <source>
        <dbReference type="EMBL" id="KAF1998962.1"/>
    </source>
</evidence>
<dbReference type="EMBL" id="ML977599">
    <property type="protein sequence ID" value="KAF1998962.1"/>
    <property type="molecule type" value="Genomic_DNA"/>
</dbReference>
<reference evidence="4" key="1">
    <citation type="journal article" date="2020" name="Stud. Mycol.">
        <title>101 Dothideomycetes genomes: a test case for predicting lifestyles and emergence of pathogens.</title>
        <authorList>
            <person name="Haridas S."/>
            <person name="Albert R."/>
            <person name="Binder M."/>
            <person name="Bloem J."/>
            <person name="Labutti K."/>
            <person name="Salamov A."/>
            <person name="Andreopoulos B."/>
            <person name="Baker S."/>
            <person name="Barry K."/>
            <person name="Bills G."/>
            <person name="Bluhm B."/>
            <person name="Cannon C."/>
            <person name="Castanera R."/>
            <person name="Culley D."/>
            <person name="Daum C."/>
            <person name="Ezra D."/>
            <person name="Gonzalez J."/>
            <person name="Henrissat B."/>
            <person name="Kuo A."/>
            <person name="Liang C."/>
            <person name="Lipzen A."/>
            <person name="Lutzoni F."/>
            <person name="Magnuson J."/>
            <person name="Mondo S."/>
            <person name="Nolan M."/>
            <person name="Ohm R."/>
            <person name="Pangilinan J."/>
            <person name="Park H.-J."/>
            <person name="Ramirez L."/>
            <person name="Alfaro M."/>
            <person name="Sun H."/>
            <person name="Tritt A."/>
            <person name="Yoshinaga Y."/>
            <person name="Zwiers L.-H."/>
            <person name="Turgeon B."/>
            <person name="Goodwin S."/>
            <person name="Spatafora J."/>
            <person name="Crous P."/>
            <person name="Grigoriev I."/>
        </authorList>
    </citation>
    <scope>NUCLEOTIDE SEQUENCE</scope>
    <source>
        <strain evidence="4">CBS 123094</strain>
    </source>
</reference>
<dbReference type="InterPro" id="IPR051681">
    <property type="entry name" value="Ser/Thr_Kinases-Pseudokinases"/>
</dbReference>
<gene>
    <name evidence="4" type="ORF">P154DRAFT_237174</name>
</gene>
<dbReference type="Gene3D" id="1.10.510.10">
    <property type="entry name" value="Transferase(Phosphotransferase) domain 1"/>
    <property type="match status" value="1"/>
</dbReference>
<evidence type="ECO:0000259" key="3">
    <source>
        <dbReference type="PROSITE" id="PS50011"/>
    </source>
</evidence>
<dbReference type="SMART" id="SM00220">
    <property type="entry name" value="S_TKc"/>
    <property type="match status" value="1"/>
</dbReference>
<dbReference type="PROSITE" id="PS50011">
    <property type="entry name" value="PROTEIN_KINASE_DOM"/>
    <property type="match status" value="1"/>
</dbReference>
<accession>A0A6A5WBB2</accession>